<name>A0A6G6XKS6_9CAUD</name>
<keyword evidence="3" id="KW-1185">Reference proteome</keyword>
<dbReference type="RefSeq" id="YP_010059471.1">
    <property type="nucleotide sequence ID" value="NC_054725.1"/>
</dbReference>
<feature type="compositionally biased region" description="Acidic residues" evidence="1">
    <location>
        <begin position="211"/>
        <end position="222"/>
    </location>
</feature>
<accession>A0A6G6XKS6</accession>
<dbReference type="Proteomes" id="UP000503093">
    <property type="component" value="Segment"/>
</dbReference>
<evidence type="ECO:0000256" key="1">
    <source>
        <dbReference type="SAM" id="MobiDB-lite"/>
    </source>
</evidence>
<dbReference type="GeneID" id="64766703"/>
<feature type="region of interest" description="Disordered" evidence="1">
    <location>
        <begin position="201"/>
        <end position="236"/>
    </location>
</feature>
<proteinExistence type="predicted"/>
<sequence length="236" mass="26029">MVGGTATDAEIERAVRDEMRATPPAPTGRCRICQNPDALKAANTGLAHGMTHQAILKILEPVNSKLSSGQRISLHTVSTHARDHFDLTNPALAAYRRILEKRYRESEDEKVDASGSIVTAMGYLEIMAQKGFESLMNPETHINPELGLSAMLRLQKMSEAGSQEREMAELRKQVTLMGSAIREVVPPEMWAEILAHMEAQASGSVERELDNAIDVEVEDEPYDPGIEHDPDDTLET</sequence>
<reference evidence="2 3" key="1">
    <citation type="submission" date="2020-01" db="EMBL/GenBank/DDBJ databases">
        <authorList>
            <person name="Alvaro L.E."/>
            <person name="Baker K.N."/>
            <person name="Baxter I.S."/>
            <person name="Brown M.R."/>
            <person name="Driscoll K.D."/>
            <person name="Elrubaie J.M."/>
            <person name="Feith S.L."/>
            <person name="Indihar D.F."/>
            <person name="Knoch V.T."/>
            <person name="Koirtyohann K.M."/>
            <person name="Kratz M.A."/>
            <person name="Lear A.H."/>
            <person name="Lindblom K.E."/>
            <person name="Marcus E.R."/>
            <person name="Murphy M.E."/>
            <person name="Sensor R."/>
            <person name="Sherman S.J."/>
            <person name="Swift V.R."/>
            <person name="White K.E."/>
            <person name="Wills S.J."/>
            <person name="Gatt S.M."/>
            <person name="Lohbauer S.A."/>
            <person name="Power T.R."/>
            <person name="Rosales K.A."/>
            <person name="Sisson B.M."/>
            <person name="Isern S."/>
            <person name="Michael S.F."/>
            <person name="Sunnen C.N."/>
            <person name="Garlena R.A."/>
            <person name="Russell D.A."/>
            <person name="Pope W.H."/>
            <person name="Jacobs-Sera D."/>
            <person name="Hatfull G.F."/>
        </authorList>
    </citation>
    <scope>NUCLEOTIDE SEQUENCE [LARGE SCALE GENOMIC DNA]</scope>
</reference>
<organism evidence="2 3">
    <name type="scientific">Gordonia phage Skog</name>
    <dbReference type="NCBI Taxonomy" id="2704033"/>
    <lineage>
        <taxon>Viruses</taxon>
        <taxon>Duplodnaviria</taxon>
        <taxon>Heunggongvirae</taxon>
        <taxon>Uroviricota</taxon>
        <taxon>Caudoviricetes</taxon>
        <taxon>Skogvirus</taxon>
        <taxon>Skogvirus Skog</taxon>
    </lineage>
</organism>
<protein>
    <submittedName>
        <fullName evidence="2">Uncharacterized protein</fullName>
    </submittedName>
</protein>
<evidence type="ECO:0000313" key="3">
    <source>
        <dbReference type="Proteomes" id="UP000503093"/>
    </source>
</evidence>
<dbReference type="EMBL" id="MN908687">
    <property type="protein sequence ID" value="QIG58373.1"/>
    <property type="molecule type" value="Genomic_DNA"/>
</dbReference>
<gene>
    <name evidence="2" type="primary">222</name>
    <name evidence="2" type="ORF">SEA_SKOG_221</name>
</gene>
<evidence type="ECO:0000313" key="2">
    <source>
        <dbReference type="EMBL" id="QIG58373.1"/>
    </source>
</evidence>
<dbReference type="KEGG" id="vg:64766703"/>